<dbReference type="GO" id="GO:0004519">
    <property type="term" value="F:endonuclease activity"/>
    <property type="evidence" value="ECO:0007669"/>
    <property type="project" value="UniProtKB-KW"/>
</dbReference>
<dbReference type="GO" id="GO:0016787">
    <property type="term" value="F:hydrolase activity"/>
    <property type="evidence" value="ECO:0007669"/>
    <property type="project" value="UniProtKB-KW"/>
</dbReference>
<feature type="region of interest" description="Disordered" evidence="4">
    <location>
        <begin position="143"/>
        <end position="162"/>
    </location>
</feature>
<sequence length="162" mass="16437">MAGVLVALALGGLGLPAALLGSAPRDQEWSAAAPLVRVVDGDTLRLGERTVRLAGVRSPERGQTCSTANGAGFDCGAAAAEALSHLVQGRDLTCRVTGRDHFGRALAFCRTGDMEANAALVAAGWALAGTTALQPAENSARGAGLGLWSHPPGAPAEWRASR</sequence>
<dbReference type="InterPro" id="IPR035437">
    <property type="entry name" value="SNase_OB-fold_sf"/>
</dbReference>
<evidence type="ECO:0000256" key="2">
    <source>
        <dbReference type="ARBA" id="ARBA00022759"/>
    </source>
</evidence>
<dbReference type="PROSITE" id="PS50830">
    <property type="entry name" value="TNASE_3"/>
    <property type="match status" value="1"/>
</dbReference>
<dbReference type="Gene3D" id="2.40.50.90">
    <property type="match status" value="1"/>
</dbReference>
<keyword evidence="3" id="KW-0378">Hydrolase</keyword>
<organism evidence="6 7">
    <name type="scientific">Teichococcus oryzae</name>
    <dbReference type="NCBI Taxonomy" id="1608942"/>
    <lineage>
        <taxon>Bacteria</taxon>
        <taxon>Pseudomonadati</taxon>
        <taxon>Pseudomonadota</taxon>
        <taxon>Alphaproteobacteria</taxon>
        <taxon>Acetobacterales</taxon>
        <taxon>Roseomonadaceae</taxon>
        <taxon>Roseomonas</taxon>
    </lineage>
</organism>
<dbReference type="SMART" id="SM00318">
    <property type="entry name" value="SNc"/>
    <property type="match status" value="1"/>
</dbReference>
<evidence type="ECO:0000256" key="1">
    <source>
        <dbReference type="ARBA" id="ARBA00022722"/>
    </source>
</evidence>
<protein>
    <submittedName>
        <fullName evidence="6">Thermonuclease family protein</fullName>
    </submittedName>
</protein>
<dbReference type="SUPFAM" id="SSF50199">
    <property type="entry name" value="Staphylococcal nuclease"/>
    <property type="match status" value="1"/>
</dbReference>
<dbReference type="EMBL" id="VUKA01000006">
    <property type="protein sequence ID" value="KAA2212772.1"/>
    <property type="molecule type" value="Genomic_DNA"/>
</dbReference>
<dbReference type="Proteomes" id="UP000322110">
    <property type="component" value="Unassembled WGS sequence"/>
</dbReference>
<gene>
    <name evidence="6" type="ORF">F0Q34_13805</name>
</gene>
<comment type="caution">
    <text evidence="6">The sequence shown here is derived from an EMBL/GenBank/DDBJ whole genome shotgun (WGS) entry which is preliminary data.</text>
</comment>
<dbReference type="PANTHER" id="PTHR12302">
    <property type="entry name" value="EBNA2 BINDING PROTEIN P100"/>
    <property type="match status" value="1"/>
</dbReference>
<dbReference type="PANTHER" id="PTHR12302:SF3">
    <property type="entry name" value="SERINE_THREONINE-PROTEIN KINASE 31"/>
    <property type="match status" value="1"/>
</dbReference>
<accession>A0A5B2TE49</accession>
<proteinExistence type="predicted"/>
<keyword evidence="7" id="KW-1185">Reference proteome</keyword>
<evidence type="ECO:0000259" key="5">
    <source>
        <dbReference type="PROSITE" id="PS50830"/>
    </source>
</evidence>
<dbReference type="AlphaFoldDB" id="A0A5B2TE49"/>
<feature type="domain" description="TNase-like" evidence="5">
    <location>
        <begin position="29"/>
        <end position="150"/>
    </location>
</feature>
<evidence type="ECO:0000313" key="6">
    <source>
        <dbReference type="EMBL" id="KAA2212772.1"/>
    </source>
</evidence>
<dbReference type="Pfam" id="PF00565">
    <property type="entry name" value="SNase"/>
    <property type="match status" value="1"/>
</dbReference>
<evidence type="ECO:0000256" key="4">
    <source>
        <dbReference type="SAM" id="MobiDB-lite"/>
    </source>
</evidence>
<evidence type="ECO:0000313" key="7">
    <source>
        <dbReference type="Proteomes" id="UP000322110"/>
    </source>
</evidence>
<dbReference type="InterPro" id="IPR016071">
    <property type="entry name" value="Staphylococal_nuclease_OB-fold"/>
</dbReference>
<keyword evidence="2" id="KW-0255">Endonuclease</keyword>
<dbReference type="RefSeq" id="WP_149812800.1">
    <property type="nucleotide sequence ID" value="NZ_VUKA01000006.1"/>
</dbReference>
<dbReference type="OrthoDB" id="9805504at2"/>
<keyword evidence="1" id="KW-0540">Nuclease</keyword>
<reference evidence="6 7" key="1">
    <citation type="journal article" date="2015" name="Int. J. Syst. Evol. Microbiol.">
        <title>Roseomonas oryzae sp. nov., isolated from paddy rhizosphere soil.</title>
        <authorList>
            <person name="Ramaprasad E.V."/>
            <person name="Sasikala Ch."/>
            <person name="Ramana Ch.V."/>
        </authorList>
    </citation>
    <scope>NUCLEOTIDE SEQUENCE [LARGE SCALE GENOMIC DNA]</scope>
    <source>
        <strain evidence="6 7">KCTC 42542</strain>
    </source>
</reference>
<evidence type="ECO:0000256" key="3">
    <source>
        <dbReference type="ARBA" id="ARBA00022801"/>
    </source>
</evidence>
<name>A0A5B2TE49_9PROT</name>